<dbReference type="RefSeq" id="WP_145748560.1">
    <property type="nucleotide sequence ID" value="NZ_VITN01000002.1"/>
</dbReference>
<dbReference type="Proteomes" id="UP000319859">
    <property type="component" value="Unassembled WGS sequence"/>
</dbReference>
<evidence type="ECO:0000256" key="2">
    <source>
        <dbReference type="ARBA" id="ARBA00022801"/>
    </source>
</evidence>
<dbReference type="InterPro" id="IPR019826">
    <property type="entry name" value="Carboxylesterase_B_AS"/>
</dbReference>
<dbReference type="InterPro" id="IPR050309">
    <property type="entry name" value="Type-B_Carboxylest/Lipase"/>
</dbReference>
<comment type="similarity">
    <text evidence="1 3">Belongs to the type-B carboxylesterase/lipase family.</text>
</comment>
<accession>A0A560FNY9</accession>
<dbReference type="InterPro" id="IPR019819">
    <property type="entry name" value="Carboxylesterase_B_CS"/>
</dbReference>
<dbReference type="EMBL" id="VITN01000002">
    <property type="protein sequence ID" value="TWB23333.1"/>
    <property type="molecule type" value="Genomic_DNA"/>
</dbReference>
<feature type="chain" id="PRO_5022271364" description="Carboxylic ester hydrolase" evidence="3">
    <location>
        <begin position="23"/>
        <end position="540"/>
    </location>
</feature>
<protein>
    <recommendedName>
        <fullName evidence="3">Carboxylic ester hydrolase</fullName>
        <ecNumber evidence="3">3.1.1.-</ecNumber>
    </recommendedName>
</protein>
<dbReference type="Pfam" id="PF00135">
    <property type="entry name" value="COesterase"/>
    <property type="match status" value="2"/>
</dbReference>
<organism evidence="5 6">
    <name type="scientific">Nitrospirillum amazonense</name>
    <dbReference type="NCBI Taxonomy" id="28077"/>
    <lineage>
        <taxon>Bacteria</taxon>
        <taxon>Pseudomonadati</taxon>
        <taxon>Pseudomonadota</taxon>
        <taxon>Alphaproteobacteria</taxon>
        <taxon>Rhodospirillales</taxon>
        <taxon>Azospirillaceae</taxon>
        <taxon>Nitrospirillum</taxon>
    </lineage>
</organism>
<comment type="caution">
    <text evidence="5">The sequence shown here is derived from an EMBL/GenBank/DDBJ whole genome shotgun (WGS) entry which is preliminary data.</text>
</comment>
<evidence type="ECO:0000256" key="1">
    <source>
        <dbReference type="ARBA" id="ARBA00005964"/>
    </source>
</evidence>
<reference evidence="5 6" key="1">
    <citation type="submission" date="2019-06" db="EMBL/GenBank/DDBJ databases">
        <title>Genomic Encyclopedia of Type Strains, Phase IV (KMG-V): Genome sequencing to study the core and pangenomes of soil and plant-associated prokaryotes.</title>
        <authorList>
            <person name="Whitman W."/>
        </authorList>
    </citation>
    <scope>NUCLEOTIDE SEQUENCE [LARGE SCALE GENOMIC DNA]</scope>
    <source>
        <strain evidence="5 6">BR 11880</strain>
    </source>
</reference>
<keyword evidence="3" id="KW-0732">Signal</keyword>
<proteinExistence type="inferred from homology"/>
<dbReference type="Gene3D" id="3.40.50.1820">
    <property type="entry name" value="alpha/beta hydrolase"/>
    <property type="match status" value="1"/>
</dbReference>
<dbReference type="PANTHER" id="PTHR11559">
    <property type="entry name" value="CARBOXYLESTERASE"/>
    <property type="match status" value="1"/>
</dbReference>
<dbReference type="InterPro" id="IPR000997">
    <property type="entry name" value="Cholinesterase"/>
</dbReference>
<dbReference type="PROSITE" id="PS00941">
    <property type="entry name" value="CARBOXYLESTERASE_B_2"/>
    <property type="match status" value="1"/>
</dbReference>
<evidence type="ECO:0000259" key="4">
    <source>
        <dbReference type="Pfam" id="PF00135"/>
    </source>
</evidence>
<sequence length="540" mass="56183">MSKMMKRAALALLLAAAAPAFAAETAAPTPGPAPGPVVQVEQGRVSGVVSGDVAAFKGIPFAAPPVGALRWRPPRPAAAWAGVRSGAEYGADCMQKPLPGDAAPLGVAPAEDCLYLNVWAPADTVKPGAKRPVMVWIYGGGFVNGGSSPAVYDGSNFARDGVVLVSFNYRVGRFGFFAHPALVAEAGQGPVGNYGYLDQLAALQWVKRNITAFGGDPDNVTIFGESAGGISVHTLLTSPMAKGLFNRGIVQSGAGRERILPTPPLHADGDAPSAEKSGLAYAAQHGITDTGATGLAALRALPAEAVVDGLNMATMNVPTYSGPMVDGAVVRYSAPVTAYAAGAGADVPVMVGATGADGFFFGGSLDDVLAPFGADKDKALALFDPDGSRDVKLIGHRVAGAFMFIEPARETARLLSAHKSPVYLFRYSYVAESMRKEWWGTPHATEIPFVFDTVKARYGDALTAADAAAAKAAHAYWVAFAKTGKPEPQGLPAWTPFKAGRDERLMDFGTKGPVLEVDPMKDRLDLAQKVAEQRSKAASN</sequence>
<evidence type="ECO:0000256" key="3">
    <source>
        <dbReference type="RuleBase" id="RU361235"/>
    </source>
</evidence>
<dbReference type="OrthoDB" id="9775851at2"/>
<feature type="domain" description="Carboxylesterase type B" evidence="4">
    <location>
        <begin position="36"/>
        <end position="364"/>
    </location>
</feature>
<dbReference type="AlphaFoldDB" id="A0A560FNY9"/>
<dbReference type="InterPro" id="IPR002018">
    <property type="entry name" value="CarbesteraseB"/>
</dbReference>
<dbReference type="InterPro" id="IPR029058">
    <property type="entry name" value="AB_hydrolase_fold"/>
</dbReference>
<dbReference type="SUPFAM" id="SSF53474">
    <property type="entry name" value="alpha/beta-Hydrolases"/>
    <property type="match status" value="1"/>
</dbReference>
<name>A0A560FNY9_9PROT</name>
<dbReference type="EC" id="3.1.1.-" evidence="3"/>
<keyword evidence="2 3" id="KW-0378">Hydrolase</keyword>
<evidence type="ECO:0000313" key="5">
    <source>
        <dbReference type="EMBL" id="TWB23333.1"/>
    </source>
</evidence>
<dbReference type="PRINTS" id="PR00878">
    <property type="entry name" value="CHOLNESTRASE"/>
</dbReference>
<dbReference type="GO" id="GO:0004104">
    <property type="term" value="F:cholinesterase activity"/>
    <property type="evidence" value="ECO:0007669"/>
    <property type="project" value="InterPro"/>
</dbReference>
<feature type="signal peptide" evidence="3">
    <location>
        <begin position="1"/>
        <end position="22"/>
    </location>
</feature>
<dbReference type="PROSITE" id="PS00122">
    <property type="entry name" value="CARBOXYLESTERASE_B_1"/>
    <property type="match status" value="1"/>
</dbReference>
<gene>
    <name evidence="5" type="ORF">FBZ89_10286</name>
</gene>
<evidence type="ECO:0000313" key="6">
    <source>
        <dbReference type="Proteomes" id="UP000319859"/>
    </source>
</evidence>
<feature type="domain" description="Carboxylesterase type B" evidence="4">
    <location>
        <begin position="398"/>
        <end position="512"/>
    </location>
</feature>